<sequence>MASAVYSAYIDGSSESCPNPAEAKLTAVSGLIAQAFAEKAGLNDGRRSCFERLVYEITVRYITPPVQIAPIYPPAPTVPPCLLPH</sequence>
<dbReference type="Proteomes" id="UP001177023">
    <property type="component" value="Unassembled WGS sequence"/>
</dbReference>
<feature type="non-terminal residue" evidence="1">
    <location>
        <position position="85"/>
    </location>
</feature>
<dbReference type="AlphaFoldDB" id="A0AA36CXK0"/>
<evidence type="ECO:0000313" key="2">
    <source>
        <dbReference type="Proteomes" id="UP001177023"/>
    </source>
</evidence>
<proteinExistence type="predicted"/>
<organism evidence="1 2">
    <name type="scientific">Mesorhabditis spiculigera</name>
    <dbReference type="NCBI Taxonomy" id="96644"/>
    <lineage>
        <taxon>Eukaryota</taxon>
        <taxon>Metazoa</taxon>
        <taxon>Ecdysozoa</taxon>
        <taxon>Nematoda</taxon>
        <taxon>Chromadorea</taxon>
        <taxon>Rhabditida</taxon>
        <taxon>Rhabditina</taxon>
        <taxon>Rhabditomorpha</taxon>
        <taxon>Rhabditoidea</taxon>
        <taxon>Rhabditidae</taxon>
        <taxon>Mesorhabditinae</taxon>
        <taxon>Mesorhabditis</taxon>
    </lineage>
</organism>
<accession>A0AA36CXK0</accession>
<dbReference type="EMBL" id="CATQJA010002640">
    <property type="protein sequence ID" value="CAJ0575727.1"/>
    <property type="molecule type" value="Genomic_DNA"/>
</dbReference>
<gene>
    <name evidence="1" type="ORF">MSPICULIGERA_LOCUS14034</name>
</gene>
<comment type="caution">
    <text evidence="1">The sequence shown here is derived from an EMBL/GenBank/DDBJ whole genome shotgun (WGS) entry which is preliminary data.</text>
</comment>
<name>A0AA36CXK0_9BILA</name>
<evidence type="ECO:0000313" key="1">
    <source>
        <dbReference type="EMBL" id="CAJ0575727.1"/>
    </source>
</evidence>
<protein>
    <submittedName>
        <fullName evidence="1">Uncharacterized protein</fullName>
    </submittedName>
</protein>
<keyword evidence="2" id="KW-1185">Reference proteome</keyword>
<reference evidence="1" key="1">
    <citation type="submission" date="2023-06" db="EMBL/GenBank/DDBJ databases">
        <authorList>
            <person name="Delattre M."/>
        </authorList>
    </citation>
    <scope>NUCLEOTIDE SEQUENCE</scope>
    <source>
        <strain evidence="1">AF72</strain>
    </source>
</reference>